<evidence type="ECO:0000313" key="10">
    <source>
        <dbReference type="Proteomes" id="UP001324115"/>
    </source>
</evidence>
<dbReference type="GO" id="GO:0051225">
    <property type="term" value="P:spindle assembly"/>
    <property type="evidence" value="ECO:0007669"/>
    <property type="project" value="TreeGrafter"/>
</dbReference>
<name>A0AAN7G6M4_QUERU</name>
<dbReference type="FunFam" id="1.20.120.1900:FF:000018">
    <property type="entry name" value="Gamma-tubulin complex component 6 isoform A"/>
    <property type="match status" value="1"/>
</dbReference>
<feature type="domain" description="Gamma tubulin complex component protein N-terminal" evidence="8">
    <location>
        <begin position="63"/>
        <end position="393"/>
    </location>
</feature>
<gene>
    <name evidence="9" type="ORF">RGQ29_001200</name>
</gene>
<evidence type="ECO:0000256" key="3">
    <source>
        <dbReference type="ARBA" id="ARBA00022490"/>
    </source>
</evidence>
<evidence type="ECO:0000313" key="9">
    <source>
        <dbReference type="EMBL" id="KAK4607288.1"/>
    </source>
</evidence>
<evidence type="ECO:0000256" key="2">
    <source>
        <dbReference type="ARBA" id="ARBA00010337"/>
    </source>
</evidence>
<comment type="subcellular location">
    <subcellularLocation>
        <location evidence="1">Cytoplasm</location>
        <location evidence="1">Cytoskeleton</location>
    </subcellularLocation>
</comment>
<proteinExistence type="inferred from homology"/>
<protein>
    <recommendedName>
        <fullName evidence="11">Gamma-tubulin complex component</fullName>
    </recommendedName>
</protein>
<dbReference type="GO" id="GO:0051321">
    <property type="term" value="P:meiotic cell cycle"/>
    <property type="evidence" value="ECO:0007669"/>
    <property type="project" value="TreeGrafter"/>
</dbReference>
<dbReference type="GO" id="GO:0051011">
    <property type="term" value="F:microtubule minus-end binding"/>
    <property type="evidence" value="ECO:0007669"/>
    <property type="project" value="TreeGrafter"/>
</dbReference>
<dbReference type="AlphaFoldDB" id="A0AAN7G6M4"/>
<accession>A0AAN7G6M4</accession>
<organism evidence="9 10">
    <name type="scientific">Quercus rubra</name>
    <name type="common">Northern red oak</name>
    <name type="synonym">Quercus borealis</name>
    <dbReference type="NCBI Taxonomy" id="3512"/>
    <lineage>
        <taxon>Eukaryota</taxon>
        <taxon>Viridiplantae</taxon>
        <taxon>Streptophyta</taxon>
        <taxon>Embryophyta</taxon>
        <taxon>Tracheophyta</taxon>
        <taxon>Spermatophyta</taxon>
        <taxon>Magnoliopsida</taxon>
        <taxon>eudicotyledons</taxon>
        <taxon>Gunneridae</taxon>
        <taxon>Pentapetalae</taxon>
        <taxon>rosids</taxon>
        <taxon>fabids</taxon>
        <taxon>Fagales</taxon>
        <taxon>Fagaceae</taxon>
        <taxon>Quercus</taxon>
    </lineage>
</organism>
<feature type="domain" description="Gamma tubulin complex component C-terminal" evidence="7">
    <location>
        <begin position="898"/>
        <end position="1216"/>
    </location>
</feature>
<dbReference type="GO" id="GO:0005874">
    <property type="term" value="C:microtubule"/>
    <property type="evidence" value="ECO:0007669"/>
    <property type="project" value="UniProtKB-KW"/>
</dbReference>
<feature type="compositionally biased region" description="Pro residues" evidence="6">
    <location>
        <begin position="35"/>
        <end position="47"/>
    </location>
</feature>
<dbReference type="InterPro" id="IPR040457">
    <property type="entry name" value="GCP_C"/>
</dbReference>
<dbReference type="GO" id="GO:0031122">
    <property type="term" value="P:cytoplasmic microtubule organization"/>
    <property type="evidence" value="ECO:0007669"/>
    <property type="project" value="TreeGrafter"/>
</dbReference>
<evidence type="ECO:0000256" key="4">
    <source>
        <dbReference type="ARBA" id="ARBA00022701"/>
    </source>
</evidence>
<comment type="similarity">
    <text evidence="2">Belongs to the TUBGCP family.</text>
</comment>
<keyword evidence="4" id="KW-0493">Microtubule</keyword>
<dbReference type="GO" id="GO:0043015">
    <property type="term" value="F:gamma-tubulin binding"/>
    <property type="evidence" value="ECO:0007669"/>
    <property type="project" value="InterPro"/>
</dbReference>
<reference evidence="9 10" key="1">
    <citation type="journal article" date="2023" name="G3 (Bethesda)">
        <title>A haplotype-resolved chromosome-scale genome for Quercus rubra L. provides insights into the genetics of adaptive traits for red oak species.</title>
        <authorList>
            <person name="Kapoor B."/>
            <person name="Jenkins J."/>
            <person name="Schmutz J."/>
            <person name="Zhebentyayeva T."/>
            <person name="Kuelheim C."/>
            <person name="Coggeshall M."/>
            <person name="Heim C."/>
            <person name="Lasky J.R."/>
            <person name="Leites L."/>
            <person name="Islam-Faridi N."/>
            <person name="Romero-Severson J."/>
            <person name="DeLeo V.L."/>
            <person name="Lucas S.M."/>
            <person name="Lazic D."/>
            <person name="Gailing O."/>
            <person name="Carlson J."/>
            <person name="Staton M."/>
        </authorList>
    </citation>
    <scope>NUCLEOTIDE SEQUENCE [LARGE SCALE GENOMIC DNA]</scope>
    <source>
        <strain evidence="9">Pseudo-F2</strain>
    </source>
</reference>
<evidence type="ECO:0000256" key="1">
    <source>
        <dbReference type="ARBA" id="ARBA00004245"/>
    </source>
</evidence>
<dbReference type="Proteomes" id="UP001324115">
    <property type="component" value="Unassembled WGS sequence"/>
</dbReference>
<dbReference type="GO" id="GO:0007020">
    <property type="term" value="P:microtubule nucleation"/>
    <property type="evidence" value="ECO:0007669"/>
    <property type="project" value="InterPro"/>
</dbReference>
<dbReference type="GO" id="GO:0000922">
    <property type="term" value="C:spindle pole"/>
    <property type="evidence" value="ECO:0007669"/>
    <property type="project" value="InterPro"/>
</dbReference>
<dbReference type="GO" id="GO:0000278">
    <property type="term" value="P:mitotic cell cycle"/>
    <property type="evidence" value="ECO:0007669"/>
    <property type="project" value="TreeGrafter"/>
</dbReference>
<keyword evidence="5" id="KW-0206">Cytoskeleton</keyword>
<dbReference type="InterPro" id="IPR007259">
    <property type="entry name" value="GCP"/>
</dbReference>
<evidence type="ECO:0000259" key="7">
    <source>
        <dbReference type="Pfam" id="PF04130"/>
    </source>
</evidence>
<dbReference type="EMBL" id="JAXUIC010000001">
    <property type="protein sequence ID" value="KAK4607288.1"/>
    <property type="molecule type" value="Genomic_DNA"/>
</dbReference>
<evidence type="ECO:0008006" key="11">
    <source>
        <dbReference type="Google" id="ProtNLM"/>
    </source>
</evidence>
<dbReference type="PANTHER" id="PTHR19302">
    <property type="entry name" value="GAMMA TUBULIN COMPLEX PROTEIN"/>
    <property type="match status" value="1"/>
</dbReference>
<dbReference type="GO" id="GO:0000930">
    <property type="term" value="C:gamma-tubulin complex"/>
    <property type="evidence" value="ECO:0007669"/>
    <property type="project" value="TreeGrafter"/>
</dbReference>
<dbReference type="Pfam" id="PF17681">
    <property type="entry name" value="GCP_N_terminal"/>
    <property type="match status" value="1"/>
</dbReference>
<feature type="region of interest" description="Disordered" evidence="6">
    <location>
        <begin position="767"/>
        <end position="787"/>
    </location>
</feature>
<keyword evidence="3" id="KW-0963">Cytoplasm</keyword>
<keyword evidence="10" id="KW-1185">Reference proteome</keyword>
<dbReference type="PANTHER" id="PTHR19302:SF70">
    <property type="entry name" value="GAMMA-TUBULIN COMPLEX COMPONENT 6"/>
    <property type="match status" value="1"/>
</dbReference>
<dbReference type="Gene3D" id="1.20.120.1900">
    <property type="entry name" value="Gamma-tubulin complex, C-terminal domain"/>
    <property type="match status" value="1"/>
</dbReference>
<sequence>MAVDANLASLFENLKVEDPWLPPRSWESIPSESGRPPPISSSSHPPPLFHASTVSEESLVRLAMYAMQGVESALISVEKLSAAFCSKPADRTFHRIPSLWTRASSTHALGNILSSIGCSGSRVFLLLKFVDYFTNFISCENSASKDDSEVYEEKRPSYSLVNQAFAVAVGKVLEGYMCALDTLYASVGFRRISRNDGAPSSLVGCLTSVVHSEITLLELYLHTKDLRTQIEALANICNLHDVKLSLSVSSVEDSIAKAALEFRNFHRGGDLLTYLYKQLQVADNSHRALLKFLFLRSCEPYCGFIRSWIFKAEISDPYKEFIVEYSNNLPPNQHGKVGISVDFSLPSIREQDGVAVPCFLKNFLVPLIRAGQQLQVLTKLLEMYIYVATGDHTHEDFLPCWSGFSNSSLSYASPVTFSKVNIEAMVLARDSYYKMMEEKLEYLLSKLKFRHEQVAPCCPETMYFANGGRSSNNSVSCTLDDTSIAPSTADKRSSNVAINVDCDSMDELSFVMDTDESSECSSSNSSEEQIESEQLIEPPNHTKYLSALSFSLSTSMDISLQKPHEFKNSCHIENDSRGICEVTDSLGHDVHSHNNGMFLSHLPELLEPEESNQSCTSDIQHTDSLADKVFSLGHPQKDSDLNPRKTNVGVIMEDTSYFHKIQAMLDASIGEATGKGQLENSTHTPYLYTLQRCKSYYQSNFMSVNPMLTSYAFLHSISKPGERCNADYGRSLPYFDFTSVEDPCKLCVEQSATGSVHEFGTEPQLLMHSHASSSRSKSDRHSKQGYDGDHVLIDNTEVPYVCSPSDLKDHNQEVIKNVSGGSSWENLLGGSSITIDNSVGDTYQKKDNSVGDQRQSLSAMFEIPLDFIIEKCLLQEIILQYKYVSKLTIKLLEEGFDLQEHLLALRHYHFMELADWTDLFIKSLWRHPHKWCVAEPDQRLSEIQGFLELSVQRSSCGRDRYKDRLFVYMKGNKTMPLSTSMNGVHSFDFLGLGYRVDWPLSIVLTPDALQIYAEIFSFLVKVKLAVFALTDVWRSLKELVHLIKLNRYSENHESEVGHFNILTKLRHQVNHFVSTLQQYVESQLSHVSWCRFLSSLQNKVKDMLDLDSVHMAYLMDSLHICFLSHETRHVASIIENILQCALDFRSCLTGGIWNVGMDRGDLMGKFSRINISQVLAIKRTFDKNLKELHLCYLKSPKHGEYGLSRFWASLNYNEYYSDVGNGMDYYAFSV</sequence>
<evidence type="ECO:0000256" key="6">
    <source>
        <dbReference type="SAM" id="MobiDB-lite"/>
    </source>
</evidence>
<dbReference type="InterPro" id="IPR041470">
    <property type="entry name" value="GCP_N"/>
</dbReference>
<feature type="region of interest" description="Disordered" evidence="6">
    <location>
        <begin position="27"/>
        <end position="47"/>
    </location>
</feature>
<dbReference type="Pfam" id="PF04130">
    <property type="entry name" value="GCP_C_terminal"/>
    <property type="match status" value="1"/>
</dbReference>
<dbReference type="InterPro" id="IPR042241">
    <property type="entry name" value="GCP_C_sf"/>
</dbReference>
<comment type="caution">
    <text evidence="9">The sequence shown here is derived from an EMBL/GenBank/DDBJ whole genome shotgun (WGS) entry which is preliminary data.</text>
</comment>
<evidence type="ECO:0000259" key="8">
    <source>
        <dbReference type="Pfam" id="PF17681"/>
    </source>
</evidence>
<evidence type="ECO:0000256" key="5">
    <source>
        <dbReference type="ARBA" id="ARBA00023212"/>
    </source>
</evidence>
<feature type="compositionally biased region" description="Basic and acidic residues" evidence="6">
    <location>
        <begin position="776"/>
        <end position="787"/>
    </location>
</feature>